<evidence type="ECO:0000256" key="5">
    <source>
        <dbReference type="ARBA" id="ARBA00010441"/>
    </source>
</evidence>
<comment type="similarity">
    <text evidence="5 17">Belongs to the CDP-alcohol phosphatidyltransferase class-I family.</text>
</comment>
<dbReference type="InterPro" id="IPR034904">
    <property type="entry name" value="FSCA_dom_sf"/>
</dbReference>
<dbReference type="FunFam" id="1.20.120.1760:FF:000012">
    <property type="entry name" value="sn-1,2-diacylglycerol cholinephosphotransferase"/>
    <property type="match status" value="1"/>
</dbReference>
<evidence type="ECO:0000256" key="8">
    <source>
        <dbReference type="ARBA" id="ARBA00022692"/>
    </source>
</evidence>
<evidence type="ECO:0000256" key="9">
    <source>
        <dbReference type="ARBA" id="ARBA00022829"/>
    </source>
</evidence>
<feature type="transmembrane region" description="Helical" evidence="19">
    <location>
        <begin position="485"/>
        <end position="502"/>
    </location>
</feature>
<feature type="transmembrane region" description="Helical" evidence="19">
    <location>
        <begin position="331"/>
        <end position="359"/>
    </location>
</feature>
<keyword evidence="10 19" id="KW-1133">Transmembrane helix</keyword>
<keyword evidence="11 19" id="KW-0472">Membrane</keyword>
<comment type="similarity">
    <text evidence="4">Belongs to the MIP18 family.</text>
</comment>
<dbReference type="OrthoDB" id="196717at2759"/>
<name>A0A0A8LDR5_9SACH</name>
<keyword evidence="21" id="KW-1185">Reference proteome</keyword>
<evidence type="ECO:0000256" key="16">
    <source>
        <dbReference type="ARBA" id="ARBA00051857"/>
    </source>
</evidence>
<sequence>MSEFINENPSILDETLLPSRKEDISNEILGDGLGKLAPERKRQLLQIGPLDSGVLKNIGLLDKLLVQQLLLDEKLPGLTDSDTENESDYNSEDDDPIDSQEIYDLIAHISDPEHPLTLGQLAVVNLADIEVHDTGNKKEMAEVIVRITPTITHCSLATLIGLGIRVRLERSLSPRFRITILLKKGTHQSENQVNKQLNDKERVAAACENDQLLGVVSKMLSTEDRSIISKHILKPFWSQFVKIFPTWMAPNVVTLLGFGFIIINVLTVLYLNPTLDKEQPRWAYFSYAVGLFLYQTFDACDGTHARRTGQSGPLGELFDHCIDSLNTTLSMYVFCSVVGVGYGFMLLLCQFSLLCNFYLSTWEEFHTHKLFLSEFSGPVEGILMIIVSFIITGIYGPELIWHTQLFTIDLYGQHIVVETVHLMFFLSGIGLIFNILSARRNVVNHYVEHSIGIKAKSVQTKNAATGSVPFSVNFGSVQIQNADKGLIPFFVYFATVFFTAFLQPKFIALPFIMNIGLTMAFTVGRIIIGHLTHQDFPMKNPVMFIPSLQLATYCLFVSGLKCDQTIIINNLNWFGFGLTLGIHGMFITEIIHEFTTYLDIFALSIKHPNKIE</sequence>
<feature type="region of interest" description="Disordered" evidence="18">
    <location>
        <begin position="77"/>
        <end position="96"/>
    </location>
</feature>
<comment type="cofactor">
    <cofactor evidence="1">
        <name>Mg(2+)</name>
        <dbReference type="ChEBI" id="CHEBI:18420"/>
    </cofactor>
</comment>
<feature type="transmembrane region" description="Helical" evidence="19">
    <location>
        <begin position="540"/>
        <end position="560"/>
    </location>
</feature>
<feature type="transmembrane region" description="Helical" evidence="19">
    <location>
        <begin position="371"/>
        <end position="395"/>
    </location>
</feature>
<dbReference type="SUPFAM" id="SSF117916">
    <property type="entry name" value="Fe-S cluster assembly (FSCA) domain-like"/>
    <property type="match status" value="1"/>
</dbReference>
<feature type="transmembrane region" description="Helical" evidence="19">
    <location>
        <begin position="252"/>
        <end position="271"/>
    </location>
</feature>
<dbReference type="InterPro" id="IPR048254">
    <property type="entry name" value="CDP_ALCOHOL_P_TRANSF_CS"/>
</dbReference>
<keyword evidence="12" id="KW-0443">Lipid metabolism</keyword>
<evidence type="ECO:0000256" key="3">
    <source>
        <dbReference type="ARBA" id="ARBA00005189"/>
    </source>
</evidence>
<evidence type="ECO:0000256" key="10">
    <source>
        <dbReference type="ARBA" id="ARBA00022989"/>
    </source>
</evidence>
<dbReference type="Proteomes" id="UP000031516">
    <property type="component" value="Unassembled WGS sequence"/>
</dbReference>
<dbReference type="InterPro" id="IPR014472">
    <property type="entry name" value="CHOPT"/>
</dbReference>
<keyword evidence="6" id="KW-0444">Lipid biosynthesis</keyword>
<evidence type="ECO:0000256" key="12">
    <source>
        <dbReference type="ARBA" id="ARBA00023209"/>
    </source>
</evidence>
<evidence type="ECO:0000256" key="7">
    <source>
        <dbReference type="ARBA" id="ARBA00022679"/>
    </source>
</evidence>
<keyword evidence="12" id="KW-0594">Phospholipid biosynthesis</keyword>
<dbReference type="EMBL" id="CCBQ010000047">
    <property type="protein sequence ID" value="CDO96455.1"/>
    <property type="molecule type" value="Genomic_DNA"/>
</dbReference>
<comment type="catalytic activity">
    <reaction evidence="16">
        <text>CDP-N,N-dimethylethanolamine + a 1,2-diacyl-sn-glycerol = a 1,2-diacyl-sn-glycero-3-phospho-N,N-dimethylethanolamine + CMP + H(+)</text>
        <dbReference type="Rhea" id="RHEA:33775"/>
        <dbReference type="ChEBI" id="CHEBI:15378"/>
        <dbReference type="ChEBI" id="CHEBI:17815"/>
        <dbReference type="ChEBI" id="CHEBI:60377"/>
        <dbReference type="ChEBI" id="CHEBI:64572"/>
        <dbReference type="ChEBI" id="CHEBI:65117"/>
    </reaction>
    <physiologicalReaction direction="left-to-right" evidence="16">
        <dbReference type="Rhea" id="RHEA:33776"/>
    </physiologicalReaction>
</comment>
<dbReference type="PANTHER" id="PTHR10414:SF37">
    <property type="entry name" value="BB IN A BOXCAR, ISOFORM C"/>
    <property type="match status" value="1"/>
</dbReference>
<feature type="transmembrane region" description="Helical" evidence="19">
    <location>
        <begin position="508"/>
        <end position="528"/>
    </location>
</feature>
<dbReference type="Gene3D" id="3.30.300.130">
    <property type="entry name" value="Fe-S cluster assembly (FSCA)"/>
    <property type="match status" value="1"/>
</dbReference>
<keyword evidence="9" id="KW-0159">Chromosome partition</keyword>
<keyword evidence="7 17" id="KW-0808">Transferase</keyword>
<dbReference type="InterPro" id="IPR043130">
    <property type="entry name" value="CDP-OH_PTrfase_TM_dom"/>
</dbReference>
<comment type="pathway">
    <text evidence="14">Phospholipid metabolism; phosphatidylcholine biosynthesis; phosphatidylcholine from phosphocholine: step 2/2.</text>
</comment>
<evidence type="ECO:0000256" key="2">
    <source>
        <dbReference type="ARBA" id="ARBA00004127"/>
    </source>
</evidence>
<dbReference type="PANTHER" id="PTHR10414">
    <property type="entry name" value="ETHANOLAMINEPHOSPHOTRANSFERASE"/>
    <property type="match status" value="1"/>
</dbReference>
<keyword evidence="13" id="KW-1208">Phospholipid metabolism</keyword>
<dbReference type="GO" id="GO:0007059">
    <property type="term" value="P:chromosome segregation"/>
    <property type="evidence" value="ECO:0007669"/>
    <property type="project" value="UniProtKB-KW"/>
</dbReference>
<dbReference type="GO" id="GO:0016020">
    <property type="term" value="C:membrane"/>
    <property type="evidence" value="ECO:0007669"/>
    <property type="project" value="InterPro"/>
</dbReference>
<evidence type="ECO:0000256" key="4">
    <source>
        <dbReference type="ARBA" id="ARBA00010381"/>
    </source>
</evidence>
<dbReference type="GO" id="GO:0012505">
    <property type="term" value="C:endomembrane system"/>
    <property type="evidence" value="ECO:0007669"/>
    <property type="project" value="UniProtKB-SubCell"/>
</dbReference>
<dbReference type="Gene3D" id="1.20.120.1760">
    <property type="match status" value="1"/>
</dbReference>
<feature type="transmembrane region" description="Helical" evidence="19">
    <location>
        <begin position="415"/>
        <end position="436"/>
    </location>
</feature>
<organism evidence="20 21">
    <name type="scientific">Kluyveromyces dobzhanskii CBS 2104</name>
    <dbReference type="NCBI Taxonomy" id="1427455"/>
    <lineage>
        <taxon>Eukaryota</taxon>
        <taxon>Fungi</taxon>
        <taxon>Dikarya</taxon>
        <taxon>Ascomycota</taxon>
        <taxon>Saccharomycotina</taxon>
        <taxon>Saccharomycetes</taxon>
        <taxon>Saccharomycetales</taxon>
        <taxon>Saccharomycetaceae</taxon>
        <taxon>Kluyveromyces</taxon>
    </lineage>
</organism>
<comment type="subcellular location">
    <subcellularLocation>
        <location evidence="2">Endomembrane system</location>
        <topology evidence="2">Multi-pass membrane protein</topology>
    </subcellularLocation>
</comment>
<dbReference type="FunFam" id="3.30.300.130:FF:000004">
    <property type="entry name" value="cytosolic iron-sulfur assembly component 2A"/>
    <property type="match status" value="1"/>
</dbReference>
<reference evidence="20 21" key="1">
    <citation type="submission" date="2014-03" db="EMBL/GenBank/DDBJ databases">
        <title>The genome of Kluyveromyces dobzhanskii.</title>
        <authorList>
            <person name="Nystedt B."/>
            <person name="Astrom S."/>
        </authorList>
    </citation>
    <scope>NUCLEOTIDE SEQUENCE [LARGE SCALE GENOMIC DNA]</scope>
    <source>
        <strain evidence="20 21">CBS 2104</strain>
    </source>
</reference>
<evidence type="ECO:0000313" key="21">
    <source>
        <dbReference type="Proteomes" id="UP000031516"/>
    </source>
</evidence>
<proteinExistence type="inferred from homology"/>
<feature type="compositionally biased region" description="Acidic residues" evidence="18">
    <location>
        <begin position="81"/>
        <end position="96"/>
    </location>
</feature>
<dbReference type="PROSITE" id="PS00379">
    <property type="entry name" value="CDP_ALCOHOL_P_TRANSF"/>
    <property type="match status" value="1"/>
</dbReference>
<dbReference type="EC" id="2.7.8.2" evidence="15"/>
<dbReference type="AlphaFoldDB" id="A0A0A8LDR5"/>
<evidence type="ECO:0000256" key="14">
    <source>
        <dbReference type="ARBA" id="ARBA00037890"/>
    </source>
</evidence>
<protein>
    <recommendedName>
        <fullName evidence="15">diacylglycerol cholinephosphotransferase</fullName>
        <ecNumber evidence="15">2.7.8.2</ecNumber>
    </recommendedName>
</protein>
<evidence type="ECO:0000256" key="18">
    <source>
        <dbReference type="SAM" id="MobiDB-lite"/>
    </source>
</evidence>
<evidence type="ECO:0000256" key="17">
    <source>
        <dbReference type="RuleBase" id="RU003750"/>
    </source>
</evidence>
<dbReference type="GO" id="GO:0004142">
    <property type="term" value="F:diacylglycerol cholinephosphotransferase activity"/>
    <property type="evidence" value="ECO:0007669"/>
    <property type="project" value="UniProtKB-EC"/>
</dbReference>
<gene>
    <name evidence="20" type="ORF">KLDO_g4659</name>
</gene>
<evidence type="ECO:0000256" key="11">
    <source>
        <dbReference type="ARBA" id="ARBA00023136"/>
    </source>
</evidence>
<comment type="caution">
    <text evidence="20">The sequence shown here is derived from an EMBL/GenBank/DDBJ whole genome shotgun (WGS) entry which is preliminary data.</text>
</comment>
<dbReference type="InterPro" id="IPR000462">
    <property type="entry name" value="CDP-OH_P_trans"/>
</dbReference>
<evidence type="ECO:0000256" key="19">
    <source>
        <dbReference type="SAM" id="Phobius"/>
    </source>
</evidence>
<evidence type="ECO:0000256" key="13">
    <source>
        <dbReference type="ARBA" id="ARBA00023264"/>
    </source>
</evidence>
<keyword evidence="8 19" id="KW-0812">Transmembrane</keyword>
<evidence type="ECO:0000313" key="20">
    <source>
        <dbReference type="EMBL" id="CDO96455.1"/>
    </source>
</evidence>
<comment type="pathway">
    <text evidence="3">Lipid metabolism.</text>
</comment>
<evidence type="ECO:0000256" key="1">
    <source>
        <dbReference type="ARBA" id="ARBA00001946"/>
    </source>
</evidence>
<accession>A0A0A8LDR5</accession>
<evidence type="ECO:0000256" key="15">
    <source>
        <dbReference type="ARBA" id="ARBA00038987"/>
    </source>
</evidence>
<evidence type="ECO:0000256" key="6">
    <source>
        <dbReference type="ARBA" id="ARBA00022516"/>
    </source>
</evidence>
<dbReference type="Pfam" id="PF01066">
    <property type="entry name" value="CDP-OH_P_transf"/>
    <property type="match status" value="1"/>
</dbReference>
<dbReference type="Gene3D" id="6.10.250.1280">
    <property type="match status" value="1"/>
</dbReference>